<gene>
    <name evidence="1" type="ORF">A1O1_08092</name>
</gene>
<dbReference type="EMBL" id="AMWN01000007">
    <property type="protein sequence ID" value="EXJ82024.1"/>
    <property type="molecule type" value="Genomic_DNA"/>
</dbReference>
<comment type="caution">
    <text evidence="1">The sequence shown here is derived from an EMBL/GenBank/DDBJ whole genome shotgun (WGS) entry which is preliminary data.</text>
</comment>
<evidence type="ECO:0000313" key="2">
    <source>
        <dbReference type="Proteomes" id="UP000019484"/>
    </source>
</evidence>
<sequence length="259" mass="29724">MASIGRRPWAVSDKTTFLRSRETGNHTVSLEPTTIPAKHRSRQGPSLEQYRETVHEEVTKDLKDVQQDLTSSIDDLTVKVEEHFRSLNSIEEPLQRPFFAEVLNVQTKPNIATGEGHQERQEVLLSDRVAAFRKLRKDKELTLCKLWEDWEEVQFELIGLAAEVFGPESMTFAQSREEDMKPGQKEKLQKALQPVQGAHQQAKESSGSLEEDLRHFEASMLSIASKTKKTMTDMQQQYNIQKNKIFQGLRRHIELLAAL</sequence>
<dbReference type="OrthoDB" id="4156944at2759"/>
<evidence type="ECO:0000313" key="1">
    <source>
        <dbReference type="EMBL" id="EXJ82024.1"/>
    </source>
</evidence>
<keyword evidence="2" id="KW-1185">Reference proteome</keyword>
<dbReference type="HOGENOM" id="CLU_086085_0_0_1"/>
<dbReference type="Proteomes" id="UP000019484">
    <property type="component" value="Unassembled WGS sequence"/>
</dbReference>
<proteinExistence type="predicted"/>
<reference evidence="1 2" key="1">
    <citation type="submission" date="2013-03" db="EMBL/GenBank/DDBJ databases">
        <title>The Genome Sequence of Capronia coronata CBS 617.96.</title>
        <authorList>
            <consortium name="The Broad Institute Genomics Platform"/>
            <person name="Cuomo C."/>
            <person name="de Hoog S."/>
            <person name="Gorbushina A."/>
            <person name="Walker B."/>
            <person name="Young S.K."/>
            <person name="Zeng Q."/>
            <person name="Gargeya S."/>
            <person name="Fitzgerald M."/>
            <person name="Haas B."/>
            <person name="Abouelleil A."/>
            <person name="Allen A.W."/>
            <person name="Alvarado L."/>
            <person name="Arachchi H.M."/>
            <person name="Berlin A.M."/>
            <person name="Chapman S.B."/>
            <person name="Gainer-Dewar J."/>
            <person name="Goldberg J."/>
            <person name="Griggs A."/>
            <person name="Gujja S."/>
            <person name="Hansen M."/>
            <person name="Howarth C."/>
            <person name="Imamovic A."/>
            <person name="Ireland A."/>
            <person name="Larimer J."/>
            <person name="McCowan C."/>
            <person name="Murphy C."/>
            <person name="Pearson M."/>
            <person name="Poon T.W."/>
            <person name="Priest M."/>
            <person name="Roberts A."/>
            <person name="Saif S."/>
            <person name="Shea T."/>
            <person name="Sisk P."/>
            <person name="Sykes S."/>
            <person name="Wortman J."/>
            <person name="Nusbaum C."/>
            <person name="Birren B."/>
        </authorList>
    </citation>
    <scope>NUCLEOTIDE SEQUENCE [LARGE SCALE GENOMIC DNA]</scope>
    <source>
        <strain evidence="1 2">CBS 617.96</strain>
    </source>
</reference>
<dbReference type="GeneID" id="19162944"/>
<protein>
    <submittedName>
        <fullName evidence="1">Uncharacterized protein</fullName>
    </submittedName>
</protein>
<name>W9YIA1_9EURO</name>
<accession>W9YIA1</accession>
<organism evidence="1 2">
    <name type="scientific">Capronia coronata CBS 617.96</name>
    <dbReference type="NCBI Taxonomy" id="1182541"/>
    <lineage>
        <taxon>Eukaryota</taxon>
        <taxon>Fungi</taxon>
        <taxon>Dikarya</taxon>
        <taxon>Ascomycota</taxon>
        <taxon>Pezizomycotina</taxon>
        <taxon>Eurotiomycetes</taxon>
        <taxon>Chaetothyriomycetidae</taxon>
        <taxon>Chaetothyriales</taxon>
        <taxon>Herpotrichiellaceae</taxon>
        <taxon>Capronia</taxon>
    </lineage>
</organism>
<dbReference type="RefSeq" id="XP_007727145.1">
    <property type="nucleotide sequence ID" value="XM_007728955.1"/>
</dbReference>
<dbReference type="eggNOG" id="ENOG502T5NS">
    <property type="taxonomic scope" value="Eukaryota"/>
</dbReference>
<dbReference type="AlphaFoldDB" id="W9YIA1"/>